<evidence type="ECO:0000313" key="1">
    <source>
        <dbReference type="EMBL" id="PKH46080.1"/>
    </source>
</evidence>
<dbReference type="EMBL" id="PHFD01000254">
    <property type="protein sequence ID" value="PKH46080.1"/>
    <property type="molecule type" value="Genomic_DNA"/>
</dbReference>
<name>A0A2J1DVC1_9CHLR</name>
<dbReference type="AlphaFoldDB" id="A0A2J1DVC1"/>
<gene>
    <name evidence="1" type="ORF">CVH13_01263</name>
</gene>
<sequence>MEVREATATEDAEFIGTATYDTLAKIVKGEMDAQQAMKEGTFKFKYFLFKAARYANALKRMGEVARALPVEY</sequence>
<dbReference type="InterPro" id="IPR036527">
    <property type="entry name" value="SCP2_sterol-bd_dom_sf"/>
</dbReference>
<evidence type="ECO:0008006" key="3">
    <source>
        <dbReference type="Google" id="ProtNLM"/>
    </source>
</evidence>
<accession>A0A2J1DVC1</accession>
<organism evidence="1 2">
    <name type="scientific">Dehalococcoides mccartyi</name>
    <dbReference type="NCBI Taxonomy" id="61435"/>
    <lineage>
        <taxon>Bacteria</taxon>
        <taxon>Bacillati</taxon>
        <taxon>Chloroflexota</taxon>
        <taxon>Dehalococcoidia</taxon>
        <taxon>Dehalococcoidales</taxon>
        <taxon>Dehalococcoidaceae</taxon>
        <taxon>Dehalococcoides</taxon>
    </lineage>
</organism>
<reference evidence="1 2" key="1">
    <citation type="journal article" date="2017" name="FEMS Microbiol. Ecol.">
        <title>Reconstructed genomes of novel Dehalococcoides mccartyi strains from 1,2,3,4-tetrachlorodibenzo-p-dioxin-dechlorinating enrichment cultures reveal divergent reductive dehalogenase gene profiles.</title>
        <authorList>
            <person name="Dam H.T."/>
            <person name="Vollmers J."/>
            <person name="Kaster A.K."/>
            <person name="Haggblom M.M."/>
        </authorList>
    </citation>
    <scope>NUCLEOTIDE SEQUENCE [LARGE SCALE GENOMIC DNA]</scope>
    <source>
        <strain evidence="1 2">H1-3-2.001</strain>
    </source>
</reference>
<comment type="caution">
    <text evidence="1">The sequence shown here is derived from an EMBL/GenBank/DDBJ whole genome shotgun (WGS) entry which is preliminary data.</text>
</comment>
<protein>
    <recommendedName>
        <fullName evidence="3">SCP2 domain-containing protein</fullName>
    </recommendedName>
</protein>
<dbReference type="Gene3D" id="3.30.1050.10">
    <property type="entry name" value="SCP2 sterol-binding domain"/>
    <property type="match status" value="1"/>
</dbReference>
<proteinExistence type="predicted"/>
<evidence type="ECO:0000313" key="2">
    <source>
        <dbReference type="Proteomes" id="UP000233649"/>
    </source>
</evidence>
<dbReference type="SUPFAM" id="SSF55718">
    <property type="entry name" value="SCP-like"/>
    <property type="match status" value="1"/>
</dbReference>
<dbReference type="Proteomes" id="UP000233649">
    <property type="component" value="Unassembled WGS sequence"/>
</dbReference>